<evidence type="ECO:0000313" key="4">
    <source>
        <dbReference type="Proteomes" id="UP001055439"/>
    </source>
</evidence>
<name>A0A9E7KHS4_9LILI</name>
<dbReference type="InterPro" id="IPR028103">
    <property type="entry name" value="Spatacsin"/>
</dbReference>
<proteinExistence type="predicted"/>
<sequence>MSYCEEAGDGPAVLQLQNWGHLKFQFQLSDFSDAFISPSRELLLLLSNKLEALLLPLVAGKESGKLISSNGSCQSSFATLQQPGLLPFCSPEPRSVVASSSSCDATCTTEPTEVVPFSTFAQKGNSSVFDYYPVISDVKSLAWGHCGDAYSRFGNSSFREFLVVSGNNDIIIHAFRYHSENTNIIESSPEDGDVHGTWVEWGSAHCSQSKEQFLDSHGFGNLHEEDENTRTSERLNVHNQTGNANSSYDKNKNWFRTFLTELETSVSDGKYLGLFPAQASFPHSANVVSFSIFNSTLAFLSYASPLTQEETHSVGTADGLVTNESISKVSISFQSKSELRGLSYKSSRVFSSTSHHFIGLALTFSADTSIISQENSLKDSMNSIVVVMKLHHWGIQWVCSVDLEDSYPGSGPSPPWADIQFSANFFVCLYTSGLVNIWLANTGMLVAQFDTLRSCEVDSGMPSGRYASYENSDFDDVDQGAGDAKNHSIFKKLVVASHSLHLAIINEHGVVYLLYAGDYISEKHHESNKFRPHFEHFDLGILAGWKVAGSCIGGQQSFGGLSSGQELVDLDMSGQDFPISKHINGTKQMKRLKKHFWYIEDQTASGFNTASQLNCLRISDCESRKSAPMRRIFIPLDRCNDDDCICFSPFGIMRLVKCCNLKERQGYKIVHTDLHVNRKALDEGDLYTHGRLKTHSSATKDSFFLGESLGCFFQGFLYLITQHGLSVVLPSISISSAMIPVKSIRYWNPDAVVSCNFDIENLLMIHKPGEQWRPWQIEVVDRILIFEGSKEAEHVCLENGWDLGIVRLRQMQLALQYFRSDVIEQSLDMLMDVNLAEEGILQLLFVSVHQICSSVGRDTDLALVSRLLALAARFAIKVIQRYGLSTQKKDFMFDLGKESGISQPQTKLQMHKIDDVGNLTRLYEMAFYLEVIRELQSRLIPKIRRPGKVPTDSRDTTGVVDNDVMQDESPVSIVPMDNVPSQQMETLEPQIKEESAPSVPGLLFDNASTLQLVESSANMVEMNEFYALEAGALQKRNLIPLENPKDMITRWYADTFDLTTIVKDALHAGRLPLAVLQLHLQHQKESGSEEPHDTFSEVCDIGKNIAYDLFLKGESGLAVATFQQLGEDVEAVLRQLLFGTVRRSLRAQIAEEMKIHGYLRANELKILEKISLIERLYSSSSFWRAFHERRKSIYETTPADTSEADNLTLSFCVSGCFTIQCGDIDGVVIGSWVNIDNGSAASADDEDKGLLTYWTCAAVWSDAWDQRTVDRIVLDQCVEEGVDIPWESQFEYHVSHSDLEEIYQLLNCLPSSLLLEGSLRINLGSYFAATDASNEKIPDCAIYICSAEDLEPVSMDVPHVKIFKFSAVNMCSSWLRMFVEEELAKKYIFLKECWQSTAELVPLLARAGLLICTSKTYLKDKFSDSSLDLDIVNNCKMSRKDIAEAFHKLVIHHCVQYNLPYLLDYYLDHHDLLQDYHSLCTLQQPAGNCHWANWLLTSRIKGCEYEASFYNARSNLSRQAASDSKLSVLEIDEIIHTVDDIAEGGGEMAALATLMYAAAPMQKCLCTGSVNRNSNSSFQCTLENLRPGLQPFPTLWRTLLAFCFGQDANGYPFSYTASISNIFGKSAFSDYLSWRISLFLSAGGDTSLEQMLPCCLPKSVRKLIKTFVQGPIGWQSLSDFGTDIEPFLFMDTRAVNANWNGGLSAVSWEASIQKSIEEELYSSVEEKGFGVEHHLHRGRALAAFNHLLGARTLNLKSTNPRQQISGKPNVQSDMQAILSLLTEGESSILKTVPPLAIMNFEDHVLVSSCCFFLELCGLFASMLRVDIAALRRISSYYNNSVEQNARYDHVSPKSSAFYAVSHGGHFTVSLARALADDYIHHDHLNITKKRDVPSSDFKDKPSLALMTVLHHLEKASLPLATEGNTCGSWLLSGSGDGLEFRSRQKESSQQWSLVTTFCQMHHLPLSTRYISLLAKDNDWVGFLTEAQLGGFAMDVIIQAAADFNDSRLKTHILTVLKSIQSTRTKTNSSTTASTPGSSRGNSFISDNNTAVPIELFVILADCEKQKNPGEALLSKAKDLHWSLLAIIASCFSDVSPLSCLTVWLEITAVRETSCIKMDDVYSKIVAGVGAAVKSTNSLPSGSRNFAFHYNRGNAKRRCRVETMSVNSLMGASSDITITTSSSVAFVSEEISKEEMKKMAIEQPKVPNGPDEVLASLSNMVAVLCEQHLFLPLLRAFDIFLPSCALLPFIRSLQAFSQMRLSEASAHLASFSTRMKEEPFHMLNMARDGLVKASWISSISVKAADAVLARCPSAYEKRCLLKLLAGADFADGGSASAYFRRLYWKINLAEPSLRKDDDVYLGDEILDDGSLLTALENNGCWEQARNWARQLESSGASWKSATHHVTEAQAEAMVAEWKEFLWDVPEERAALWNHCQTLFLRFSFPPLQAGLFFLKHAEAVEKEIPARELHEMLLLSLQWLSGTITHSPPVYPLHILREIETRVWLLAVESEAQFKAERDFTSLSSVQNLVGGSSASIIEQTASIITKMDNHINAMLTKVSDRNGTREITFLNNRNSHASESNSIAAAVSSARMKRRTKINLPLRRSVIDNLENNDSDDYSDSSYQPKNIGELSKSMLSQEESMNIETSISAWEKIVQPAEVEKAVLSLLEFGQITAAKQLQQKLSPSHVPVELGLLDCALKVAILSSSNNNGELSDTLIDPEILAVIVSAGVSINDHIIEPLQALEFLAMKCNEGSGRGLCRRIIAVVKSAKVLGIPFSEAFEKKPIDLLQLLSLKAQDSLEEAKLLVQTHTIPAPSIARILAESFLKGLLAAHRGGYMDSQKEEGPAPLLWRFADFLKWAQLCPSEPEIGHALMRLVMTGQEIPHACEVELLILSHHFYKSSACLDGVDVLVTLAANRVESYVLEGDFSCLARLVTGVSNFHALNFILNILIENGQLVLLLQKYSTAEMATGTAAAVRGFRMAVLTSLRLFNPHDLDAFAMVYNHFDMKHETASLLESRSLQYMQQWLSCRDKDHRTEYLLDAMRHYIEAAEVLSGIDAGQKTHNACAQASLLSLQIRIPDIHWIALPETKARRVLVEQSRFQEALIVAEAYKLNQPSEWAPVLWNQMLKPDLIEQFVAEFVAVLPLQPTMLLELARYYRSEVAARGDQSHFSVWLSPGGLPAEWIKHLGRSFRTLLKRTRDLRLRMQLATTATGFLDVTNACMKVMDKVPENAGPLILRRGHGGAYLPLM</sequence>
<dbReference type="GO" id="GO:0005737">
    <property type="term" value="C:cytoplasm"/>
    <property type="evidence" value="ECO:0007669"/>
    <property type="project" value="TreeGrafter"/>
</dbReference>
<dbReference type="InterPro" id="IPR028107">
    <property type="entry name" value="Spatacsin_C_dom"/>
</dbReference>
<evidence type="ECO:0000256" key="1">
    <source>
        <dbReference type="SAM" id="MobiDB-lite"/>
    </source>
</evidence>
<protein>
    <submittedName>
        <fullName evidence="3">Spastic paraplegia 11 (Autosomal recessive)</fullName>
    </submittedName>
</protein>
<feature type="region of interest" description="Disordered" evidence="1">
    <location>
        <begin position="2024"/>
        <end position="2045"/>
    </location>
</feature>
<feature type="domain" description="Spatacsin C-terminal" evidence="2">
    <location>
        <begin position="2869"/>
        <end position="3160"/>
    </location>
</feature>
<gene>
    <name evidence="3" type="ORF">MUK42_11680</name>
</gene>
<dbReference type="PANTHER" id="PTHR13650">
    <property type="entry name" value="SPATACSIN"/>
    <property type="match status" value="1"/>
</dbReference>
<dbReference type="Pfam" id="PF14649">
    <property type="entry name" value="Spatacsin_C"/>
    <property type="match status" value="1"/>
</dbReference>
<keyword evidence="4" id="KW-1185">Reference proteome</keyword>
<accession>A0A9E7KHS4</accession>
<dbReference type="OrthoDB" id="2018754at2759"/>
<dbReference type="PANTHER" id="PTHR13650:SF0">
    <property type="entry name" value="SPATACSIN"/>
    <property type="match status" value="1"/>
</dbReference>
<dbReference type="EMBL" id="CP097509">
    <property type="protein sequence ID" value="URE21142.1"/>
    <property type="molecule type" value="Genomic_DNA"/>
</dbReference>
<dbReference type="Proteomes" id="UP001055439">
    <property type="component" value="Chromosome 7"/>
</dbReference>
<organism evidence="3 4">
    <name type="scientific">Musa troglodytarum</name>
    <name type="common">fe'i banana</name>
    <dbReference type="NCBI Taxonomy" id="320322"/>
    <lineage>
        <taxon>Eukaryota</taxon>
        <taxon>Viridiplantae</taxon>
        <taxon>Streptophyta</taxon>
        <taxon>Embryophyta</taxon>
        <taxon>Tracheophyta</taxon>
        <taxon>Spermatophyta</taxon>
        <taxon>Magnoliopsida</taxon>
        <taxon>Liliopsida</taxon>
        <taxon>Zingiberales</taxon>
        <taxon>Musaceae</taxon>
        <taxon>Musa</taxon>
    </lineage>
</organism>
<evidence type="ECO:0000259" key="2">
    <source>
        <dbReference type="Pfam" id="PF14649"/>
    </source>
</evidence>
<dbReference type="EMBL" id="CP097509">
    <property type="protein sequence ID" value="URE21143.1"/>
    <property type="molecule type" value="Genomic_DNA"/>
</dbReference>
<reference evidence="3" key="1">
    <citation type="submission" date="2022-05" db="EMBL/GenBank/DDBJ databases">
        <title>The Musa troglodytarum L. genome provides insights into the mechanism of non-climacteric behaviour and enrichment of carotenoids.</title>
        <authorList>
            <person name="Wang J."/>
        </authorList>
    </citation>
    <scope>NUCLEOTIDE SEQUENCE</scope>
    <source>
        <tissue evidence="3">Leaf</tissue>
    </source>
</reference>
<evidence type="ECO:0000313" key="3">
    <source>
        <dbReference type="EMBL" id="URE21143.1"/>
    </source>
</evidence>